<evidence type="ECO:0000256" key="1">
    <source>
        <dbReference type="ARBA" id="ARBA00004370"/>
    </source>
</evidence>
<reference evidence="5" key="1">
    <citation type="submission" date="2023-03" db="EMBL/GenBank/DDBJ databases">
        <title>Chromosome-scale reference genome and RAD-based genetic map of yellow starthistle (Centaurea solstitialis) reveal putative structural variation and QTLs associated with invader traits.</title>
        <authorList>
            <person name="Reatini B."/>
            <person name="Cang F.A."/>
            <person name="Jiang Q."/>
            <person name="Mckibben M.T.W."/>
            <person name="Barker M.S."/>
            <person name="Rieseberg L.H."/>
            <person name="Dlugosch K.M."/>
        </authorList>
    </citation>
    <scope>NUCLEOTIDE SEQUENCE</scope>
    <source>
        <strain evidence="5">CAN-66</strain>
        <tissue evidence="5">Leaf</tissue>
    </source>
</reference>
<keyword evidence="6" id="KW-1185">Reference proteome</keyword>
<dbReference type="Pfam" id="PF00487">
    <property type="entry name" value="FA_desaturase"/>
    <property type="match status" value="1"/>
</dbReference>
<dbReference type="InterPro" id="IPR005804">
    <property type="entry name" value="FA_desaturase_dom"/>
</dbReference>
<dbReference type="GO" id="GO:0016491">
    <property type="term" value="F:oxidoreductase activity"/>
    <property type="evidence" value="ECO:0007669"/>
    <property type="project" value="UniProtKB-KW"/>
</dbReference>
<organism evidence="5 6">
    <name type="scientific">Centaurea solstitialis</name>
    <name type="common">yellow star-thistle</name>
    <dbReference type="NCBI Taxonomy" id="347529"/>
    <lineage>
        <taxon>Eukaryota</taxon>
        <taxon>Viridiplantae</taxon>
        <taxon>Streptophyta</taxon>
        <taxon>Embryophyta</taxon>
        <taxon>Tracheophyta</taxon>
        <taxon>Spermatophyta</taxon>
        <taxon>Magnoliopsida</taxon>
        <taxon>eudicotyledons</taxon>
        <taxon>Gunneridae</taxon>
        <taxon>Pentapetalae</taxon>
        <taxon>asterids</taxon>
        <taxon>campanulids</taxon>
        <taxon>Asterales</taxon>
        <taxon>Asteraceae</taxon>
        <taxon>Carduoideae</taxon>
        <taxon>Cardueae</taxon>
        <taxon>Centaureinae</taxon>
        <taxon>Centaurea</taxon>
    </lineage>
</organism>
<protein>
    <recommendedName>
        <fullName evidence="4">Fatty acid desaturase domain-containing protein</fullName>
    </recommendedName>
</protein>
<gene>
    <name evidence="5" type="ORF">OSB04_022307</name>
</gene>
<evidence type="ECO:0000313" key="5">
    <source>
        <dbReference type="EMBL" id="KAJ9549764.1"/>
    </source>
</evidence>
<comment type="similarity">
    <text evidence="2">Belongs to the fatty acid desaturase type 1 family.</text>
</comment>
<dbReference type="GO" id="GO:0006629">
    <property type="term" value="P:lipid metabolic process"/>
    <property type="evidence" value="ECO:0007669"/>
    <property type="project" value="InterPro"/>
</dbReference>
<proteinExistence type="inferred from homology"/>
<comment type="caution">
    <text evidence="5">The sequence shown here is derived from an EMBL/GenBank/DDBJ whole genome shotgun (WGS) entry which is preliminary data.</text>
</comment>
<evidence type="ECO:0000256" key="2">
    <source>
        <dbReference type="ARBA" id="ARBA00009295"/>
    </source>
</evidence>
<accession>A0AA38SVW6</accession>
<dbReference type="PANTHER" id="PTHR32100">
    <property type="entry name" value="OMEGA-6 FATTY ACID DESATURASE, CHLOROPLASTIC"/>
    <property type="match status" value="1"/>
</dbReference>
<sequence>MGFWILGHGCRHHAFSEYQWVDDVVGFFIHSVCLTPYFSFKYSHRSHHAHTNSIEYDQVYIPTSNGPGNVRDYNGFANHFIPQSGICNDHDRGYVVLSDIGIATALYVFVPACPDTRLKIDDFSTWSSVVCDEWVLHHLDLPKPHLSGNRSL</sequence>
<name>A0AA38SVW6_9ASTR</name>
<dbReference type="Proteomes" id="UP001172457">
    <property type="component" value="Chromosome 5"/>
</dbReference>
<feature type="domain" description="Fatty acid desaturase" evidence="4">
    <location>
        <begin position="3"/>
        <end position="78"/>
    </location>
</feature>
<dbReference type="AlphaFoldDB" id="A0AA38SVW6"/>
<evidence type="ECO:0000256" key="3">
    <source>
        <dbReference type="ARBA" id="ARBA00023002"/>
    </source>
</evidence>
<evidence type="ECO:0000313" key="6">
    <source>
        <dbReference type="Proteomes" id="UP001172457"/>
    </source>
</evidence>
<keyword evidence="3" id="KW-0560">Oxidoreductase</keyword>
<evidence type="ECO:0000259" key="4">
    <source>
        <dbReference type="Pfam" id="PF00487"/>
    </source>
</evidence>
<comment type="subcellular location">
    <subcellularLocation>
        <location evidence="1">Membrane</location>
    </subcellularLocation>
</comment>
<dbReference type="EMBL" id="JARYMX010000005">
    <property type="protein sequence ID" value="KAJ9549764.1"/>
    <property type="molecule type" value="Genomic_DNA"/>
</dbReference>
<dbReference type="GO" id="GO:0016020">
    <property type="term" value="C:membrane"/>
    <property type="evidence" value="ECO:0007669"/>
    <property type="project" value="UniProtKB-SubCell"/>
</dbReference>
<dbReference type="InterPro" id="IPR012171">
    <property type="entry name" value="Fatty_acid_desaturase"/>
</dbReference>